<feature type="region of interest" description="Disordered" evidence="1">
    <location>
        <begin position="41"/>
        <end position="99"/>
    </location>
</feature>
<evidence type="ECO:0000313" key="2">
    <source>
        <dbReference type="EMBL" id="RHZ96468.1"/>
    </source>
</evidence>
<dbReference type="AlphaFoldDB" id="A0AAX1UMT3"/>
<dbReference type="Pfam" id="PF01391">
    <property type="entry name" value="Collagen"/>
    <property type="match status" value="1"/>
</dbReference>
<name>A0AAX1UMT3_CERSP</name>
<protein>
    <submittedName>
        <fullName evidence="2">Collagen-like protein</fullName>
    </submittedName>
</protein>
<proteinExistence type="predicted"/>
<comment type="caution">
    <text evidence="2">The sequence shown here is derived from an EMBL/GenBank/DDBJ whole genome shotgun (WGS) entry which is preliminary data.</text>
</comment>
<dbReference type="RefSeq" id="WP_118999695.1">
    <property type="nucleotide sequence ID" value="NZ_QWGP01000005.1"/>
</dbReference>
<dbReference type="InterPro" id="IPR008160">
    <property type="entry name" value="Collagen"/>
</dbReference>
<dbReference type="Proteomes" id="UP000266305">
    <property type="component" value="Unassembled WGS sequence"/>
</dbReference>
<organism evidence="2 3">
    <name type="scientific">Cereibacter sphaeroides</name>
    <name type="common">Rhodobacter sphaeroides</name>
    <dbReference type="NCBI Taxonomy" id="1063"/>
    <lineage>
        <taxon>Bacteria</taxon>
        <taxon>Pseudomonadati</taxon>
        <taxon>Pseudomonadota</taxon>
        <taxon>Alphaproteobacteria</taxon>
        <taxon>Rhodobacterales</taxon>
        <taxon>Paracoccaceae</taxon>
        <taxon>Cereibacter</taxon>
    </lineage>
</organism>
<evidence type="ECO:0000256" key="1">
    <source>
        <dbReference type="SAM" id="MobiDB-lite"/>
    </source>
</evidence>
<dbReference type="EMBL" id="QWGP01000005">
    <property type="protein sequence ID" value="RHZ96468.1"/>
    <property type="molecule type" value="Genomic_DNA"/>
</dbReference>
<dbReference type="PANTHER" id="PTHR24637">
    <property type="entry name" value="COLLAGEN"/>
    <property type="match status" value="1"/>
</dbReference>
<keyword evidence="2" id="KW-0176">Collagen</keyword>
<gene>
    <name evidence="2" type="ORF">D1114_07085</name>
</gene>
<evidence type="ECO:0000313" key="3">
    <source>
        <dbReference type="Proteomes" id="UP000266305"/>
    </source>
</evidence>
<reference evidence="2 3" key="1">
    <citation type="submission" date="2018-08" db="EMBL/GenBank/DDBJ databases">
        <title>Draft genome sequence of Rhodobacter sphaeroides FY.</title>
        <authorList>
            <person name="Rayyan A."/>
            <person name="Meyer T.E."/>
            <person name="Kyndt J.A."/>
        </authorList>
    </citation>
    <scope>NUCLEOTIDE SEQUENCE [LARGE SCALE GENOMIC DNA]</scope>
    <source>
        <strain evidence="2 3">FY</strain>
    </source>
</reference>
<sequence length="238" mass="24619">MLDIEKLTDALVAQTMRAVEAATAPLVARIAELERALAALPTPRDGIDGKDGADGAPGERGEKGDPGAPGRDGADGKDGRDGEPGSRGEKGADGRDGLDVRDLFRAEGGRLVATMSDGSVKDLGVFIGKDGAPGRDGRDGRDGADGLGFDDLTFAEDDAGRPVAKFQRGDVVKQVVLPCIIDRGAYRSGESYGKGDAVSYGGSLWIAQRAATQRPGEGDAWRLAVKKGRDGRDAGRAS</sequence>
<feature type="compositionally biased region" description="Basic and acidic residues" evidence="1">
    <location>
        <begin position="72"/>
        <end position="99"/>
    </location>
</feature>
<dbReference type="Gene3D" id="2.10.10.20">
    <property type="entry name" value="Carbohydrate-binding module superfamily 5/12"/>
    <property type="match status" value="1"/>
</dbReference>
<accession>A0AAX1UMT3</accession>
<feature type="compositionally biased region" description="Basic and acidic residues" evidence="1">
    <location>
        <begin position="45"/>
        <end position="65"/>
    </location>
</feature>